<evidence type="ECO:0000313" key="3">
    <source>
        <dbReference type="Proteomes" id="UP000233750"/>
    </source>
</evidence>
<protein>
    <submittedName>
        <fullName evidence="1">SseB family protein</fullName>
    </submittedName>
    <submittedName>
        <fullName evidence="2">Type III secretion system (T3SS) SseB-like protein</fullName>
    </submittedName>
</protein>
<evidence type="ECO:0000313" key="4">
    <source>
        <dbReference type="Proteomes" id="UP000550260"/>
    </source>
</evidence>
<evidence type="ECO:0000313" key="1">
    <source>
        <dbReference type="EMBL" id="MBB2502246.1"/>
    </source>
</evidence>
<proteinExistence type="predicted"/>
<dbReference type="InterPro" id="IPR049975">
    <property type="entry name" value="SAV_915-like_dom"/>
</dbReference>
<name>A0A2N3WMQ2_9PSEU</name>
<evidence type="ECO:0000313" key="2">
    <source>
        <dbReference type="EMBL" id="PKV95160.1"/>
    </source>
</evidence>
<dbReference type="AlphaFoldDB" id="A0A2N3WMQ2"/>
<reference evidence="1 4" key="2">
    <citation type="submission" date="2020-08" db="EMBL/GenBank/DDBJ databases">
        <title>Amycolatopsis echigonensis JCM 21831.</title>
        <authorList>
            <person name="Tedsree N."/>
            <person name="Kuncharoen N."/>
            <person name="Likhitwitayawuid K."/>
            <person name="Tanasupawat S."/>
        </authorList>
    </citation>
    <scope>NUCLEOTIDE SEQUENCE [LARGE SCALE GENOMIC DNA]</scope>
    <source>
        <strain evidence="1 4">JCM 21831</strain>
    </source>
</reference>
<accession>A0A2N3WMQ2</accession>
<dbReference type="Proteomes" id="UP000550260">
    <property type="component" value="Unassembled WGS sequence"/>
</dbReference>
<dbReference type="EMBL" id="PJMY01000003">
    <property type="protein sequence ID" value="PKV95160.1"/>
    <property type="molecule type" value="Genomic_DNA"/>
</dbReference>
<dbReference type="EMBL" id="JACJHR010000036">
    <property type="protein sequence ID" value="MBB2502246.1"/>
    <property type="molecule type" value="Genomic_DNA"/>
</dbReference>
<dbReference type="Proteomes" id="UP000233750">
    <property type="component" value="Unassembled WGS sequence"/>
</dbReference>
<dbReference type="NCBIfam" id="NF042914">
    <property type="entry name" value="SAV915_dom"/>
    <property type="match status" value="2"/>
</dbReference>
<comment type="caution">
    <text evidence="2">The sequence shown here is derived from an EMBL/GenBank/DDBJ whole genome shotgun (WGS) entry which is preliminary data.</text>
</comment>
<organism evidence="2 3">
    <name type="scientific">Amycolatopsis echigonensis</name>
    <dbReference type="NCBI Taxonomy" id="2576905"/>
    <lineage>
        <taxon>Bacteria</taxon>
        <taxon>Bacillati</taxon>
        <taxon>Actinomycetota</taxon>
        <taxon>Actinomycetes</taxon>
        <taxon>Pseudonocardiales</taxon>
        <taxon>Pseudonocardiaceae</taxon>
        <taxon>Amycolatopsis</taxon>
    </lineage>
</organism>
<reference evidence="2 3" key="1">
    <citation type="submission" date="2017-12" db="EMBL/GenBank/DDBJ databases">
        <title>Sequencing the genomes of 1000 Actinobacteria strains.</title>
        <authorList>
            <person name="Klenk H.-P."/>
        </authorList>
    </citation>
    <scope>NUCLEOTIDE SEQUENCE [LARGE SCALE GENOMIC DNA]</scope>
    <source>
        <strain evidence="2 3">DSM 45165</strain>
    </source>
</reference>
<dbReference type="OrthoDB" id="3611885at2"/>
<sequence length="225" mass="24505">MRGHFDASNVVQALVRLDDVPDRLPDLVFVLVAPGTDKQSGELEVRRTERNELAVAAYSSLDRLADACGSGQPWVQVTRERLLETCRELDLGIVVFDAVLDLVPRYPEVDSREQPPLEPAEPLAEPDGRCYVPSRPVRAGQQVVELELQPVRNGRPVLLAYTSPELLAAGCGPYQPWVAINGDDLEAIANEAGAHGVLLNPVLAEESRHAAPVHDWTSRPAIGGE</sequence>
<accession>A0A8E2B5Q1</accession>
<keyword evidence="3" id="KW-1185">Reference proteome</keyword>
<gene>
    <name evidence="2" type="ORF">ATK30_6064</name>
    <name evidence="1" type="ORF">H5411_24310</name>
</gene>
<dbReference type="RefSeq" id="WP_101438337.1">
    <property type="nucleotide sequence ID" value="NZ_JACJHR010000036.1"/>
</dbReference>